<dbReference type="GeneID" id="81389601"/>
<sequence>MSSGIATAKLAEEKPRNTSYGPTISIVSGVPSQVWRGEPIAITVKVVFSNSEKIHPDTHFALNISLRDSQDHKYVNGLHGPLTTCLESFMNDIGQSTGVFKSIAIHKVGCFRLRVLLAASSWSQTTVKARADSDVIEVIECKNVVRPTLPLF</sequence>
<dbReference type="AlphaFoldDB" id="A0A9W9TBT0"/>
<reference evidence="1" key="2">
    <citation type="journal article" date="2023" name="IMA Fungus">
        <title>Comparative genomic study of the Penicillium genus elucidates a diverse pangenome and 15 lateral gene transfer events.</title>
        <authorList>
            <person name="Petersen C."/>
            <person name="Sorensen T."/>
            <person name="Nielsen M.R."/>
            <person name="Sondergaard T.E."/>
            <person name="Sorensen J.L."/>
            <person name="Fitzpatrick D.A."/>
            <person name="Frisvad J.C."/>
            <person name="Nielsen K.L."/>
        </authorList>
    </citation>
    <scope>NUCLEOTIDE SEQUENCE</scope>
    <source>
        <strain evidence="1">IBT 23319</strain>
    </source>
</reference>
<protein>
    <submittedName>
        <fullName evidence="1">Uncharacterized protein</fullName>
    </submittedName>
</protein>
<accession>A0A9W9TBT0</accession>
<organism evidence="1 2">
    <name type="scientific">Penicillium citrinum</name>
    <dbReference type="NCBI Taxonomy" id="5077"/>
    <lineage>
        <taxon>Eukaryota</taxon>
        <taxon>Fungi</taxon>
        <taxon>Dikarya</taxon>
        <taxon>Ascomycota</taxon>
        <taxon>Pezizomycotina</taxon>
        <taxon>Eurotiomycetes</taxon>
        <taxon>Eurotiomycetidae</taxon>
        <taxon>Eurotiales</taxon>
        <taxon>Aspergillaceae</taxon>
        <taxon>Penicillium</taxon>
    </lineage>
</organism>
<evidence type="ECO:0000313" key="2">
    <source>
        <dbReference type="Proteomes" id="UP001147733"/>
    </source>
</evidence>
<proteinExistence type="predicted"/>
<keyword evidence="2" id="KW-1185">Reference proteome</keyword>
<reference evidence="1" key="1">
    <citation type="submission" date="2022-11" db="EMBL/GenBank/DDBJ databases">
        <authorList>
            <person name="Petersen C."/>
        </authorList>
    </citation>
    <scope>NUCLEOTIDE SEQUENCE</scope>
    <source>
        <strain evidence="1">IBT 23319</strain>
    </source>
</reference>
<name>A0A9W9TBT0_PENCI</name>
<gene>
    <name evidence="1" type="ORF">N7469_011529</name>
</gene>
<dbReference type="Proteomes" id="UP001147733">
    <property type="component" value="Unassembled WGS sequence"/>
</dbReference>
<comment type="caution">
    <text evidence="1">The sequence shown here is derived from an EMBL/GenBank/DDBJ whole genome shotgun (WGS) entry which is preliminary data.</text>
</comment>
<dbReference type="EMBL" id="JAPQKT010000011">
    <property type="protein sequence ID" value="KAJ5216664.1"/>
    <property type="molecule type" value="Genomic_DNA"/>
</dbReference>
<evidence type="ECO:0000313" key="1">
    <source>
        <dbReference type="EMBL" id="KAJ5216664.1"/>
    </source>
</evidence>
<dbReference type="RefSeq" id="XP_056494943.1">
    <property type="nucleotide sequence ID" value="XM_056650434.1"/>
</dbReference>